<dbReference type="EMBL" id="JAGINU010000001">
    <property type="protein sequence ID" value="MBP2371022.1"/>
    <property type="molecule type" value="Genomic_DNA"/>
</dbReference>
<evidence type="ECO:0000313" key="2">
    <source>
        <dbReference type="Proteomes" id="UP001519295"/>
    </source>
</evidence>
<organism evidence="1 2">
    <name type="scientific">Pseudonocardia parietis</name>
    <dbReference type="NCBI Taxonomy" id="570936"/>
    <lineage>
        <taxon>Bacteria</taxon>
        <taxon>Bacillati</taxon>
        <taxon>Actinomycetota</taxon>
        <taxon>Actinomycetes</taxon>
        <taxon>Pseudonocardiales</taxon>
        <taxon>Pseudonocardiaceae</taxon>
        <taxon>Pseudonocardia</taxon>
    </lineage>
</organism>
<reference evidence="1 2" key="1">
    <citation type="submission" date="2021-03" db="EMBL/GenBank/DDBJ databases">
        <title>Sequencing the genomes of 1000 actinobacteria strains.</title>
        <authorList>
            <person name="Klenk H.-P."/>
        </authorList>
    </citation>
    <scope>NUCLEOTIDE SEQUENCE [LARGE SCALE GENOMIC DNA]</scope>
    <source>
        <strain evidence="1 2">DSM 45256</strain>
    </source>
</reference>
<dbReference type="RefSeq" id="WP_210034660.1">
    <property type="nucleotide sequence ID" value="NZ_JAGINU010000001.1"/>
</dbReference>
<sequence length="205" mass="22435">MPLPALPPVADQAEKLIEIGATGPLTPDLLRKEAAALPDRPGLLVVGGLAPSVIAPLMRRAGRPGFVVEDMTDADDFAPVTEVPDTPVWLLEDLERGDDLQNASPAEAEEQFAARARVPMLLTEGVQWVLQAPEVLERNHCFMTTGSRLRKANGRLDARTPAVWISNGTGRDGKERRDAPKVGWCWWNNRHTWLGFGSGARRYAV</sequence>
<dbReference type="Pfam" id="PF18959">
    <property type="entry name" value="DUF5701"/>
    <property type="match status" value="1"/>
</dbReference>
<proteinExistence type="predicted"/>
<comment type="caution">
    <text evidence="1">The sequence shown here is derived from an EMBL/GenBank/DDBJ whole genome shotgun (WGS) entry which is preliminary data.</text>
</comment>
<evidence type="ECO:0000313" key="1">
    <source>
        <dbReference type="EMBL" id="MBP2371022.1"/>
    </source>
</evidence>
<dbReference type="Proteomes" id="UP001519295">
    <property type="component" value="Unassembled WGS sequence"/>
</dbReference>
<keyword evidence="2" id="KW-1185">Reference proteome</keyword>
<name>A0ABS4W478_9PSEU</name>
<accession>A0ABS4W478</accession>
<gene>
    <name evidence="1" type="ORF">JOF36_006718</name>
</gene>
<dbReference type="InterPro" id="IPR043755">
    <property type="entry name" value="DUF5701"/>
</dbReference>
<protein>
    <submittedName>
        <fullName evidence="1">Uncharacterized protein</fullName>
    </submittedName>
</protein>